<evidence type="ECO:0000313" key="2">
    <source>
        <dbReference type="Proteomes" id="UP000013232"/>
    </source>
</evidence>
<dbReference type="AlphaFoldDB" id="N6YWT0"/>
<evidence type="ECO:0000313" key="1">
    <source>
        <dbReference type="EMBL" id="ENO86857.1"/>
    </source>
</evidence>
<sequence length="512" mass="55775">MPLNRERGFEAWASFDPGRWIDFNPCCVQLPSGRWLGVIRRDAVPPVPGMGTVWTVELDECLRPTGAPRLLLAQGEDPRAVVLGERVLVFHCVIERAADGRVDGAAMRIAECVIDDGAGTAPTLRVDRLLALPKNPLQKPRTGDPHENWEKNWVPFPLPSGLVGLIYSHDPWTVLLLKADAASESRQFEGGWQGPGLEWAWGEIRGGTVPVPAPAAFGDGRLITFYHSSTVVGSRKLYFVGACVFDASPPFWPRLMTHAPLVVAPYNTGAHRFGWNFAGSVVFPLGAQPVAGGFRLLCGRDDGCIATFLVDDEALLQRLAPLGEARVVRNARGESLGARHEPLVPWAFDASALHIARLLVLMHDGRGLFIDASPGDGVASARLAAHFERSIVFVADGDEYRRMRQLLALNGIETAELRLGEAVFDEPAMHGLGLIRAGRAEVAEAVLARAAGVLRKYRPLVLVALPDDAQGARRIEVLLAECAYTCEAIFPFATSWRLAIPLESRSSHTWLV</sequence>
<dbReference type="eggNOG" id="ENOG50316XX">
    <property type="taxonomic scope" value="Bacteria"/>
</dbReference>
<dbReference type="Proteomes" id="UP000013232">
    <property type="component" value="Unassembled WGS sequence"/>
</dbReference>
<dbReference type="STRING" id="1123367.GCA_000621305_00076"/>
<accession>N6YWT0</accession>
<comment type="caution">
    <text evidence="1">The sequence shown here is derived from an EMBL/GenBank/DDBJ whole genome shotgun (WGS) entry which is preliminary data.</text>
</comment>
<dbReference type="Gene3D" id="2.115.10.20">
    <property type="entry name" value="Glycosyl hydrolase domain, family 43"/>
    <property type="match status" value="1"/>
</dbReference>
<dbReference type="OrthoDB" id="9814604at2"/>
<keyword evidence="2" id="KW-1185">Reference proteome</keyword>
<gene>
    <name evidence="1" type="ORF">C666_12240</name>
</gene>
<dbReference type="EMBL" id="AMXE01000047">
    <property type="protein sequence ID" value="ENO86857.1"/>
    <property type="molecule type" value="Genomic_DNA"/>
</dbReference>
<protein>
    <submittedName>
        <fullName evidence="1">Uncharacterized protein</fullName>
    </submittedName>
</protein>
<dbReference type="RefSeq" id="WP_004339511.1">
    <property type="nucleotide sequence ID" value="NZ_AMXE01000047.1"/>
</dbReference>
<proteinExistence type="predicted"/>
<name>N6YWT0_THAL4</name>
<reference evidence="1 2" key="1">
    <citation type="submission" date="2012-09" db="EMBL/GenBank/DDBJ databases">
        <title>Draft Genome Sequences of 6 Strains from Genus Thauera.</title>
        <authorList>
            <person name="Liu B."/>
            <person name="Shapleigh J.P."/>
            <person name="Frostegard A.H."/>
        </authorList>
    </citation>
    <scope>NUCLEOTIDE SEQUENCE [LARGE SCALE GENOMIC DNA]</scope>
    <source>
        <strain evidence="2">47Lol / DSM 12138</strain>
    </source>
</reference>
<organism evidence="1 2">
    <name type="scientific">Thauera linaloolentis (strain DSM 12138 / JCM 21573 / CCUG 41526 / CIP 105981 / IAM 15112 / NBRC 102519 / 47Lol)</name>
    <dbReference type="NCBI Taxonomy" id="1123367"/>
    <lineage>
        <taxon>Bacteria</taxon>
        <taxon>Pseudomonadati</taxon>
        <taxon>Pseudomonadota</taxon>
        <taxon>Betaproteobacteria</taxon>
        <taxon>Rhodocyclales</taxon>
        <taxon>Zoogloeaceae</taxon>
        <taxon>Thauera</taxon>
    </lineage>
</organism>
<dbReference type="InterPro" id="IPR023296">
    <property type="entry name" value="Glyco_hydro_beta-prop_sf"/>
</dbReference>